<proteinExistence type="predicted"/>
<dbReference type="EMBL" id="JBDKWZ010000001">
    <property type="protein sequence ID" value="MEN7546342.1"/>
    <property type="molecule type" value="Genomic_DNA"/>
</dbReference>
<comment type="caution">
    <text evidence="3">The sequence shown here is derived from an EMBL/GenBank/DDBJ whole genome shotgun (WGS) entry which is preliminary data.</text>
</comment>
<dbReference type="Pfam" id="PF13569">
    <property type="entry name" value="DUF4132"/>
    <property type="match status" value="1"/>
</dbReference>
<evidence type="ECO:0000259" key="1">
    <source>
        <dbReference type="Pfam" id="PF13569"/>
    </source>
</evidence>
<feature type="domain" description="DUF4132" evidence="1">
    <location>
        <begin position="246"/>
        <end position="425"/>
    </location>
</feature>
<dbReference type="RefSeq" id="WP_346819130.1">
    <property type="nucleotide sequence ID" value="NZ_JBDKWZ010000001.1"/>
</dbReference>
<dbReference type="InterPro" id="IPR025406">
    <property type="entry name" value="DUF4132"/>
</dbReference>
<dbReference type="Pfam" id="PF24879">
    <property type="entry name" value="DUF7737"/>
    <property type="match status" value="1"/>
</dbReference>
<gene>
    <name evidence="3" type="ORF">AAG747_00390</name>
</gene>
<accession>A0AAW9RN50</accession>
<evidence type="ECO:0000259" key="2">
    <source>
        <dbReference type="Pfam" id="PF24879"/>
    </source>
</evidence>
<organism evidence="3 4">
    <name type="scientific">Rapidithrix thailandica</name>
    <dbReference type="NCBI Taxonomy" id="413964"/>
    <lineage>
        <taxon>Bacteria</taxon>
        <taxon>Pseudomonadati</taxon>
        <taxon>Bacteroidota</taxon>
        <taxon>Cytophagia</taxon>
        <taxon>Cytophagales</taxon>
        <taxon>Flammeovirgaceae</taxon>
        <taxon>Rapidithrix</taxon>
    </lineage>
</organism>
<dbReference type="Proteomes" id="UP001403385">
    <property type="component" value="Unassembled WGS sequence"/>
</dbReference>
<evidence type="ECO:0000313" key="4">
    <source>
        <dbReference type="Proteomes" id="UP001403385"/>
    </source>
</evidence>
<feature type="domain" description="DUF7737" evidence="2">
    <location>
        <begin position="527"/>
        <end position="629"/>
    </location>
</feature>
<name>A0AAW9RN50_9BACT</name>
<sequence length="637" mass="74623">MEDLQTLKIHKKWQWLNGTAYDFLGDRDEWFRWLQVLLLYDRPLLHFESYDKEYEPLALSQAQSQWLEKSKSFITKENTPLVKKFLHELLDGFKKEALFWFRQGRADFICALVHTVFMYDQELFLDFVIKTTEKAFTHLKKRGSLSSSVGITGLRLMSEYPHPKSYAALLQMQLKAKHYVFVGEVAKAITRIDQKAGFDKEALLDQLVEDFGVREGKLWQKIDDYQACIEIEAYNKVELRWQNSQGKQVKREPAALKKAYGEEVKQVKALVKALKQSLSNQKIKLENAWKNRRAWAVADWERYILKHELTSWVGKKLIWTFTDGTQSQAAIWHKGQLVDVHLNPVNIGDFEKVTLWHPAKAGVEDVKAWRDFLLEYEILQPFKQAFREVYLLTEAERQTGTYSNRYSGHVLRHFKFKALAEQRQWYYTSVYSYEPPWVHFSKYGVEAVLDLANEYEFARVERLSFYTLENRQPLPLAEIDPLALSEILRDLDLFVATCSIGIEANWEDTQHREYWQHFSFGELNEVAKTRKVILESLIPRLKIKDVAAIEGRFLRIRGKFRYYKIHLGSTNILMEPNDQYLCIVPDWKAVKTPDVFLPFEGDQGLLVILSKAFLLAEDDRITDSSILLQMGISKENG</sequence>
<keyword evidence="4" id="KW-1185">Reference proteome</keyword>
<reference evidence="3 4" key="1">
    <citation type="submission" date="2024-04" db="EMBL/GenBank/DDBJ databases">
        <title>Novel genus in family Flammeovirgaceae.</title>
        <authorList>
            <person name="Nguyen T.H."/>
            <person name="Vuong T.Q."/>
            <person name="Le H."/>
            <person name="Kim S.-G."/>
        </authorList>
    </citation>
    <scope>NUCLEOTIDE SEQUENCE [LARGE SCALE GENOMIC DNA]</scope>
    <source>
        <strain evidence="3 4">JCM 23209</strain>
    </source>
</reference>
<protein>
    <submittedName>
        <fullName evidence="3">DUF4132 domain-containing protein</fullName>
    </submittedName>
</protein>
<dbReference type="AlphaFoldDB" id="A0AAW9RN50"/>
<dbReference type="InterPro" id="IPR056639">
    <property type="entry name" value="DUF7737"/>
</dbReference>
<evidence type="ECO:0000313" key="3">
    <source>
        <dbReference type="EMBL" id="MEN7546342.1"/>
    </source>
</evidence>